<comment type="catalytic activity">
    <reaction evidence="1">
        <text>ATP + protein L-histidine = ADP + protein N-phospho-L-histidine.</text>
        <dbReference type="EC" id="2.7.13.3"/>
    </reaction>
</comment>
<keyword evidence="15" id="KW-1185">Reference proteome</keyword>
<dbReference type="Gene3D" id="1.10.287.130">
    <property type="match status" value="1"/>
</dbReference>
<protein>
    <recommendedName>
        <fullName evidence="3">histidine kinase</fullName>
        <ecNumber evidence="3">2.7.13.3</ecNumber>
    </recommendedName>
</protein>
<evidence type="ECO:0000256" key="9">
    <source>
        <dbReference type="ARBA" id="ARBA00022840"/>
    </source>
</evidence>
<dbReference type="SUPFAM" id="SSF47384">
    <property type="entry name" value="Homodimeric domain of signal transducing histidine kinase"/>
    <property type="match status" value="1"/>
</dbReference>
<comment type="subcellular location">
    <subcellularLocation>
        <location evidence="2">Membrane</location>
        <topology evidence="2">Multi-pass membrane protein</topology>
    </subcellularLocation>
</comment>
<dbReference type="SUPFAM" id="SSF55874">
    <property type="entry name" value="ATPase domain of HSP90 chaperone/DNA topoisomerase II/histidine kinase"/>
    <property type="match status" value="1"/>
</dbReference>
<dbReference type="InterPro" id="IPR050428">
    <property type="entry name" value="TCS_sensor_his_kinase"/>
</dbReference>
<evidence type="ECO:0000256" key="12">
    <source>
        <dbReference type="ARBA" id="ARBA00023136"/>
    </source>
</evidence>
<keyword evidence="7" id="KW-0547">Nucleotide-binding</keyword>
<dbReference type="EMBL" id="WWCT01000017">
    <property type="protein sequence ID" value="MYN28721.1"/>
    <property type="molecule type" value="Genomic_DNA"/>
</dbReference>
<reference evidence="14 15" key="1">
    <citation type="submission" date="2019-12" db="EMBL/GenBank/DDBJ databases">
        <title>Novel species isolated from a subtropical stream in China.</title>
        <authorList>
            <person name="Lu H."/>
        </authorList>
    </citation>
    <scope>NUCLEOTIDE SEQUENCE [LARGE SCALE GENOMIC DNA]</scope>
    <source>
        <strain evidence="14 15">CY42W</strain>
    </source>
</reference>
<evidence type="ECO:0000256" key="6">
    <source>
        <dbReference type="ARBA" id="ARBA00022692"/>
    </source>
</evidence>
<evidence type="ECO:0000256" key="10">
    <source>
        <dbReference type="ARBA" id="ARBA00022989"/>
    </source>
</evidence>
<keyword evidence="11" id="KW-0902">Two-component regulatory system</keyword>
<dbReference type="PANTHER" id="PTHR45436">
    <property type="entry name" value="SENSOR HISTIDINE KINASE YKOH"/>
    <property type="match status" value="1"/>
</dbReference>
<dbReference type="InterPro" id="IPR036097">
    <property type="entry name" value="HisK_dim/P_sf"/>
</dbReference>
<dbReference type="InterPro" id="IPR005467">
    <property type="entry name" value="His_kinase_dom"/>
</dbReference>
<comment type="caution">
    <text evidence="14">The sequence shown here is derived from an EMBL/GenBank/DDBJ whole genome shotgun (WGS) entry which is preliminary data.</text>
</comment>
<name>A0ABW9W3X3_9BURK</name>
<dbReference type="InterPro" id="IPR036890">
    <property type="entry name" value="HATPase_C_sf"/>
</dbReference>
<evidence type="ECO:0000256" key="1">
    <source>
        <dbReference type="ARBA" id="ARBA00000085"/>
    </source>
</evidence>
<keyword evidence="4" id="KW-0597">Phosphoprotein</keyword>
<evidence type="ECO:0000259" key="13">
    <source>
        <dbReference type="PROSITE" id="PS50109"/>
    </source>
</evidence>
<dbReference type="EC" id="2.7.13.3" evidence="3"/>
<dbReference type="Pfam" id="PF02518">
    <property type="entry name" value="HATPase_c"/>
    <property type="match status" value="1"/>
</dbReference>
<keyword evidence="5" id="KW-0808">Transferase</keyword>
<evidence type="ECO:0000313" key="15">
    <source>
        <dbReference type="Proteomes" id="UP000642144"/>
    </source>
</evidence>
<keyword evidence="9" id="KW-0067">ATP-binding</keyword>
<dbReference type="SMART" id="SM00388">
    <property type="entry name" value="HisKA"/>
    <property type="match status" value="1"/>
</dbReference>
<sequence length="462" mass="50885">MSKAYFSIKRSLLVWLLSSLFLLSAAFALVTYGLDRITLRDQESSRLRQIAVGLPADLQHADLSHINVELRHRRDDFILQIWDSEHRLIYHSHPDLILPQFTQTGFSIQPWGGDRWKAFIRYADGNLIQIAQSISARKEIAKDEALHRVVPLLLFIPVIAFFIPFCVNRGLRSLSRLSRELDRRNSSSLAPLQEAQQPAEIVPLTRALNTLLTRLGGALEQQRNFIADASHELRTPLTTLQIQAQLVEHALGPAQRHAALDDLKTSIRRTGHLVEQLLMVSKLEAEGEQAAFRPVDLAAAAREVVLALLPFAQARKIDLGMAGSGAGAAPGDADQLKLLARNLIDNAIRYTPAGGQVDVEIIAGDGYIDFCVEDSGPGIPADQHARVFDRFFRCVGHDLPGSGLGLSIVRQVAQRHHGSIRLGRSERLGGLSVRVRFGLAWRQHVRNGGADAVDVGGSHAAV</sequence>
<accession>A0ABW9W3X3</accession>
<evidence type="ECO:0000256" key="4">
    <source>
        <dbReference type="ARBA" id="ARBA00022553"/>
    </source>
</evidence>
<dbReference type="Gene3D" id="3.30.565.10">
    <property type="entry name" value="Histidine kinase-like ATPase, C-terminal domain"/>
    <property type="match status" value="1"/>
</dbReference>
<evidence type="ECO:0000256" key="3">
    <source>
        <dbReference type="ARBA" id="ARBA00012438"/>
    </source>
</evidence>
<dbReference type="CDD" id="cd00075">
    <property type="entry name" value="HATPase"/>
    <property type="match status" value="1"/>
</dbReference>
<dbReference type="RefSeq" id="WP_161056517.1">
    <property type="nucleotide sequence ID" value="NZ_WWCT01000017.1"/>
</dbReference>
<evidence type="ECO:0000256" key="2">
    <source>
        <dbReference type="ARBA" id="ARBA00004141"/>
    </source>
</evidence>
<dbReference type="PANTHER" id="PTHR45436:SF14">
    <property type="entry name" value="SENSOR PROTEIN QSEC"/>
    <property type="match status" value="1"/>
</dbReference>
<keyword evidence="12" id="KW-0472">Membrane</keyword>
<evidence type="ECO:0000256" key="5">
    <source>
        <dbReference type="ARBA" id="ARBA00022679"/>
    </source>
</evidence>
<proteinExistence type="predicted"/>
<dbReference type="PROSITE" id="PS50109">
    <property type="entry name" value="HIS_KIN"/>
    <property type="match status" value="1"/>
</dbReference>
<dbReference type="GO" id="GO:0016301">
    <property type="term" value="F:kinase activity"/>
    <property type="evidence" value="ECO:0007669"/>
    <property type="project" value="UniProtKB-KW"/>
</dbReference>
<keyword evidence="8 14" id="KW-0418">Kinase</keyword>
<evidence type="ECO:0000256" key="11">
    <source>
        <dbReference type="ARBA" id="ARBA00023012"/>
    </source>
</evidence>
<dbReference type="InterPro" id="IPR004358">
    <property type="entry name" value="Sig_transdc_His_kin-like_C"/>
</dbReference>
<dbReference type="PRINTS" id="PR00344">
    <property type="entry name" value="BCTRLSENSOR"/>
</dbReference>
<evidence type="ECO:0000256" key="7">
    <source>
        <dbReference type="ARBA" id="ARBA00022741"/>
    </source>
</evidence>
<dbReference type="Proteomes" id="UP000642144">
    <property type="component" value="Unassembled WGS sequence"/>
</dbReference>
<evidence type="ECO:0000256" key="8">
    <source>
        <dbReference type="ARBA" id="ARBA00022777"/>
    </source>
</evidence>
<dbReference type="Pfam" id="PF00512">
    <property type="entry name" value="HisKA"/>
    <property type="match status" value="1"/>
</dbReference>
<organism evidence="14 15">
    <name type="scientific">Duganella levis</name>
    <dbReference type="NCBI Taxonomy" id="2692169"/>
    <lineage>
        <taxon>Bacteria</taxon>
        <taxon>Pseudomonadati</taxon>
        <taxon>Pseudomonadota</taxon>
        <taxon>Betaproteobacteria</taxon>
        <taxon>Burkholderiales</taxon>
        <taxon>Oxalobacteraceae</taxon>
        <taxon>Telluria group</taxon>
        <taxon>Duganella</taxon>
    </lineage>
</organism>
<gene>
    <name evidence="14" type="ORF">GTP69_20175</name>
</gene>
<dbReference type="InterPro" id="IPR003594">
    <property type="entry name" value="HATPase_dom"/>
</dbReference>
<evidence type="ECO:0000313" key="14">
    <source>
        <dbReference type="EMBL" id="MYN28721.1"/>
    </source>
</evidence>
<feature type="domain" description="Histidine kinase" evidence="13">
    <location>
        <begin position="228"/>
        <end position="441"/>
    </location>
</feature>
<dbReference type="CDD" id="cd00082">
    <property type="entry name" value="HisKA"/>
    <property type="match status" value="1"/>
</dbReference>
<dbReference type="SMART" id="SM00387">
    <property type="entry name" value="HATPase_c"/>
    <property type="match status" value="1"/>
</dbReference>
<keyword evidence="10" id="KW-1133">Transmembrane helix</keyword>
<keyword evidence="6" id="KW-0812">Transmembrane</keyword>
<dbReference type="InterPro" id="IPR003661">
    <property type="entry name" value="HisK_dim/P_dom"/>
</dbReference>